<protein>
    <submittedName>
        <fullName evidence="3">Uncharacterized protein</fullName>
    </submittedName>
</protein>
<evidence type="ECO:0000256" key="2">
    <source>
        <dbReference type="SAM" id="Phobius"/>
    </source>
</evidence>
<dbReference type="EMBL" id="SZYD01000008">
    <property type="protein sequence ID" value="KAD5508001.1"/>
    <property type="molecule type" value="Genomic_DNA"/>
</dbReference>
<feature type="region of interest" description="Disordered" evidence="1">
    <location>
        <begin position="1"/>
        <end position="38"/>
    </location>
</feature>
<keyword evidence="2" id="KW-0472">Membrane</keyword>
<proteinExistence type="predicted"/>
<evidence type="ECO:0000313" key="4">
    <source>
        <dbReference type="Proteomes" id="UP000326396"/>
    </source>
</evidence>
<comment type="caution">
    <text evidence="3">The sequence shown here is derived from an EMBL/GenBank/DDBJ whole genome shotgun (WGS) entry which is preliminary data.</text>
</comment>
<accession>A0A5N6NWC4</accession>
<feature type="transmembrane region" description="Helical" evidence="2">
    <location>
        <begin position="194"/>
        <end position="214"/>
    </location>
</feature>
<reference evidence="3 4" key="1">
    <citation type="submission" date="2019-05" db="EMBL/GenBank/DDBJ databases">
        <title>Mikania micrantha, genome provides insights into the molecular mechanism of rapid growth.</title>
        <authorList>
            <person name="Liu B."/>
        </authorList>
    </citation>
    <scope>NUCLEOTIDE SEQUENCE [LARGE SCALE GENOMIC DNA]</scope>
    <source>
        <strain evidence="3">NLD-2019</strain>
        <tissue evidence="3">Leaf</tissue>
    </source>
</reference>
<dbReference type="AlphaFoldDB" id="A0A5N6NWC4"/>
<sequence>MPPPPSVPSISPSHSQAPDASAQRRQSPSPQRVLDWDGLRHMRGQACKTTGLPPRRQMAPRDEPNTIHEVGESSHQAELMAQLQQVTQDLQGTHQSLQQCQAIVEDTSMTALEILTSHLTLLDQVKALDTDTRAWRVAVEDRMRMTWGQIVLAAFWRQVALMRERWVRMREVVRDGAVRVIEGVSMLSLEARMVALAIVLATIVIVMACLPYFLR</sequence>
<name>A0A5N6NWC4_9ASTR</name>
<keyword evidence="2" id="KW-0812">Transmembrane</keyword>
<evidence type="ECO:0000313" key="3">
    <source>
        <dbReference type="EMBL" id="KAD5508001.1"/>
    </source>
</evidence>
<keyword evidence="2" id="KW-1133">Transmembrane helix</keyword>
<dbReference type="Proteomes" id="UP000326396">
    <property type="component" value="Linkage Group LG16"/>
</dbReference>
<evidence type="ECO:0000256" key="1">
    <source>
        <dbReference type="SAM" id="MobiDB-lite"/>
    </source>
</evidence>
<organism evidence="3 4">
    <name type="scientific">Mikania micrantha</name>
    <name type="common">bitter vine</name>
    <dbReference type="NCBI Taxonomy" id="192012"/>
    <lineage>
        <taxon>Eukaryota</taxon>
        <taxon>Viridiplantae</taxon>
        <taxon>Streptophyta</taxon>
        <taxon>Embryophyta</taxon>
        <taxon>Tracheophyta</taxon>
        <taxon>Spermatophyta</taxon>
        <taxon>Magnoliopsida</taxon>
        <taxon>eudicotyledons</taxon>
        <taxon>Gunneridae</taxon>
        <taxon>Pentapetalae</taxon>
        <taxon>asterids</taxon>
        <taxon>campanulids</taxon>
        <taxon>Asterales</taxon>
        <taxon>Asteraceae</taxon>
        <taxon>Asteroideae</taxon>
        <taxon>Heliantheae alliance</taxon>
        <taxon>Eupatorieae</taxon>
        <taxon>Mikania</taxon>
    </lineage>
</organism>
<keyword evidence="4" id="KW-1185">Reference proteome</keyword>
<gene>
    <name evidence="3" type="ORF">E3N88_15704</name>
</gene>